<dbReference type="Proteomes" id="UP001165367">
    <property type="component" value="Unassembled WGS sequence"/>
</dbReference>
<organism evidence="13 14">
    <name type="scientific">Terrimonas ginsenosidimutans</name>
    <dbReference type="NCBI Taxonomy" id="2908004"/>
    <lineage>
        <taxon>Bacteria</taxon>
        <taxon>Pseudomonadati</taxon>
        <taxon>Bacteroidota</taxon>
        <taxon>Chitinophagia</taxon>
        <taxon>Chitinophagales</taxon>
        <taxon>Chitinophagaceae</taxon>
        <taxon>Terrimonas</taxon>
    </lineage>
</organism>
<dbReference type="Pfam" id="PF02837">
    <property type="entry name" value="Glyco_hydro_2_N"/>
    <property type="match status" value="1"/>
</dbReference>
<dbReference type="InterPro" id="IPR006102">
    <property type="entry name" value="Ig-like_GH2"/>
</dbReference>
<dbReference type="PRINTS" id="PR00132">
    <property type="entry name" value="GLHYDRLASE2"/>
</dbReference>
<evidence type="ECO:0000256" key="2">
    <source>
        <dbReference type="ARBA" id="ARBA00001913"/>
    </source>
</evidence>
<accession>A0ABS9KX85</accession>
<dbReference type="InterPro" id="IPR004199">
    <property type="entry name" value="B-gal_small/dom_5"/>
</dbReference>
<dbReference type="SUPFAM" id="SSF49785">
    <property type="entry name" value="Galactose-binding domain-like"/>
    <property type="match status" value="1"/>
</dbReference>
<dbReference type="SUPFAM" id="SSF74650">
    <property type="entry name" value="Galactose mutarotase-like"/>
    <property type="match status" value="1"/>
</dbReference>
<reference evidence="13" key="1">
    <citation type="submission" date="2022-01" db="EMBL/GenBank/DDBJ databases">
        <authorList>
            <person name="Jo J.-H."/>
            <person name="Im W.-T."/>
        </authorList>
    </citation>
    <scope>NUCLEOTIDE SEQUENCE</scope>
    <source>
        <strain evidence="13">NA20</strain>
    </source>
</reference>
<evidence type="ECO:0000313" key="13">
    <source>
        <dbReference type="EMBL" id="MCG2616954.1"/>
    </source>
</evidence>
<dbReference type="InterPro" id="IPR036156">
    <property type="entry name" value="Beta-gal/glucu_dom_sf"/>
</dbReference>
<dbReference type="InterPro" id="IPR032312">
    <property type="entry name" value="LacZ_4"/>
</dbReference>
<dbReference type="PROSITE" id="PS00719">
    <property type="entry name" value="GLYCOSYL_HYDROL_F2_1"/>
    <property type="match status" value="1"/>
</dbReference>
<sequence>MFRKPFSKYLIVSLLTGFLNSPASSQQLNDWENPAFVDLNKEKAHATAMLFDTKQKVIADDYTASPYHQSLNGSWKFIYVPKHTDRTTDFFKQDLDTRSWSNINVPSNWEVEGFGIPIYTNIVYPFPKNPPFIGGDNPVGTYRKEFDIPSTWDGRQVFLHFGSISGCAFVYVNGQKVGMSKVSKSPAEFNITSFLKKGKNVLAVQVFRWHDGSYLEDQDFWRLSGIERDVFLFSTPSVTPWDFFLKPGLDKNYQHGVFNAELVLRNFAKQHTSKGWASVSIVDKSGKTVFQSSQKFTSKDSSQTLLFKGTISSVDKWTAETPSLYDCIIAVKSDASDDTLFTGAKIGFRSVEIKNAQLLVNGVPVMVRGVNRHEHDDVKGHVPTRELMLKDIALMKQFNINAVRTSHYPNDPLWYKLCDQYGLFVVDEANIESHGMGVEFQGPYDKTIHPAYRPEWEAAHLDREHRLVETDKNHPSIIIWSLGNEAGNGKIFFDAYKWIKQRDPSRPVQFEQAGEDANTDIVTPMYPTMEQMKAYASAKDKTRPYIMCEYSHAMGNGNGNFQAYWDIIRSSKHMQGGFIWDWVDQGLKAKNANGDTYWAFGGDLGSFYWQHDENGVADGIISSDRTPDPGAYEVKKGYQPVLFQWKDGKLIVENSYDFTSLDQLDFRWELLQNGKVIRSENFSVEAKPREIAEISLSIPQYKAIAGTEFYLNVYALTKQAAPLVPQGFEVAREQFRYAGDFFAKEQPQQGQLIVKRDNRKLSFQSGEVKGEFDEQSGAFTHYSKGSMKMESFPEPSFWRAPTDNDFGNDMPLKLGIWRTAHQNKKLSSVVIGEQNDKGVLITLKYELAIGIPYELRYQIQPDGSIGVNASMDLTGKELPELPRFGLRWQLPAMYDSLSYYGRGPWENYSDRKSASFIGLYRDHVKNQFYRGYIRPQESGYKTDARWLMITDKKGNGLKIEGLQPVCFSAIDHSLESLDPGMTKKQQHPTDLPPEKCTFLSVDLGQRGVGGDNSWGALPHNEYRLLGKKYSYGFVISLVN</sequence>
<evidence type="ECO:0000256" key="1">
    <source>
        <dbReference type="ARBA" id="ARBA00001412"/>
    </source>
</evidence>
<dbReference type="SUPFAM" id="SSF49303">
    <property type="entry name" value="beta-Galactosidase/glucuronidase domain"/>
    <property type="match status" value="2"/>
</dbReference>
<protein>
    <recommendedName>
        <fullName evidence="5 10">Beta-galactosidase</fullName>
        <ecNumber evidence="5 10">3.2.1.23</ecNumber>
    </recommendedName>
    <alternativeName>
        <fullName evidence="9 10">Lactase</fullName>
    </alternativeName>
</protein>
<dbReference type="Gene3D" id="2.60.40.10">
    <property type="entry name" value="Immunoglobulins"/>
    <property type="match status" value="2"/>
</dbReference>
<evidence type="ECO:0000256" key="3">
    <source>
        <dbReference type="ARBA" id="ARBA00007401"/>
    </source>
</evidence>
<evidence type="ECO:0000256" key="11">
    <source>
        <dbReference type="SAM" id="SignalP"/>
    </source>
</evidence>
<dbReference type="InterPro" id="IPR023230">
    <property type="entry name" value="Glyco_hydro_2_CS"/>
</dbReference>
<comment type="subunit">
    <text evidence="4">Monomer.</text>
</comment>
<feature type="domain" description="Beta galactosidase small chain/" evidence="12">
    <location>
        <begin position="762"/>
        <end position="1036"/>
    </location>
</feature>
<dbReference type="EMBL" id="JAKLTR010000016">
    <property type="protein sequence ID" value="MCG2616954.1"/>
    <property type="molecule type" value="Genomic_DNA"/>
</dbReference>
<dbReference type="InterPro" id="IPR023232">
    <property type="entry name" value="Glyco_hydro_2_AS"/>
</dbReference>
<dbReference type="InterPro" id="IPR006101">
    <property type="entry name" value="Glyco_hydro_2"/>
</dbReference>
<dbReference type="Pfam" id="PF16353">
    <property type="entry name" value="LacZ_4"/>
    <property type="match status" value="1"/>
</dbReference>
<keyword evidence="14" id="KW-1185">Reference proteome</keyword>
<keyword evidence="8 10" id="KW-0326">Glycosidase</keyword>
<keyword evidence="6 10" id="KW-0378">Hydrolase</keyword>
<comment type="cofactor">
    <cofactor evidence="2">
        <name>Ca(2+)</name>
        <dbReference type="ChEBI" id="CHEBI:29108"/>
    </cofactor>
</comment>
<name>A0ABS9KX85_9BACT</name>
<feature type="signal peptide" evidence="11">
    <location>
        <begin position="1"/>
        <end position="25"/>
    </location>
</feature>
<gene>
    <name evidence="13" type="ORF">LZZ85_21835</name>
</gene>
<evidence type="ECO:0000256" key="7">
    <source>
        <dbReference type="ARBA" id="ARBA00022837"/>
    </source>
</evidence>
<dbReference type="Gene3D" id="3.20.20.80">
    <property type="entry name" value="Glycosidases"/>
    <property type="match status" value="1"/>
</dbReference>
<dbReference type="InterPro" id="IPR014718">
    <property type="entry name" value="GH-type_carb-bd"/>
</dbReference>
<dbReference type="InterPro" id="IPR011013">
    <property type="entry name" value="Gal_mutarotase_sf_dom"/>
</dbReference>
<feature type="chain" id="PRO_5046664938" description="Beta-galactosidase" evidence="11">
    <location>
        <begin position="26"/>
        <end position="1039"/>
    </location>
</feature>
<dbReference type="PANTHER" id="PTHR46323:SF2">
    <property type="entry name" value="BETA-GALACTOSIDASE"/>
    <property type="match status" value="1"/>
</dbReference>
<evidence type="ECO:0000259" key="12">
    <source>
        <dbReference type="SMART" id="SM01038"/>
    </source>
</evidence>
<dbReference type="Pfam" id="PF00703">
    <property type="entry name" value="Glyco_hydro_2"/>
    <property type="match status" value="1"/>
</dbReference>
<dbReference type="RefSeq" id="WP_237875491.1">
    <property type="nucleotide sequence ID" value="NZ_JAKLTR010000016.1"/>
</dbReference>
<dbReference type="InterPro" id="IPR006103">
    <property type="entry name" value="Glyco_hydro_2_cat"/>
</dbReference>
<dbReference type="EC" id="3.2.1.23" evidence="5 10"/>
<comment type="caution">
    <text evidence="13">The sequence shown here is derived from an EMBL/GenBank/DDBJ whole genome shotgun (WGS) entry which is preliminary data.</text>
</comment>
<evidence type="ECO:0000256" key="9">
    <source>
        <dbReference type="ARBA" id="ARBA00032230"/>
    </source>
</evidence>
<dbReference type="InterPro" id="IPR006104">
    <property type="entry name" value="Glyco_hydro_2_N"/>
</dbReference>
<proteinExistence type="inferred from homology"/>
<evidence type="ECO:0000256" key="10">
    <source>
        <dbReference type="RuleBase" id="RU361154"/>
    </source>
</evidence>
<dbReference type="InterPro" id="IPR013783">
    <property type="entry name" value="Ig-like_fold"/>
</dbReference>
<evidence type="ECO:0000256" key="6">
    <source>
        <dbReference type="ARBA" id="ARBA00022801"/>
    </source>
</evidence>
<dbReference type="Pfam" id="PF02836">
    <property type="entry name" value="Glyco_hydro_2_C"/>
    <property type="match status" value="1"/>
</dbReference>
<dbReference type="PANTHER" id="PTHR46323">
    <property type="entry name" value="BETA-GALACTOSIDASE"/>
    <property type="match status" value="1"/>
</dbReference>
<dbReference type="Gene3D" id="2.60.120.260">
    <property type="entry name" value="Galactose-binding domain-like"/>
    <property type="match status" value="1"/>
</dbReference>
<evidence type="ECO:0000256" key="5">
    <source>
        <dbReference type="ARBA" id="ARBA00012756"/>
    </source>
</evidence>
<comment type="similarity">
    <text evidence="3 10">Belongs to the glycosyl hydrolase 2 family.</text>
</comment>
<dbReference type="Gene3D" id="2.70.98.10">
    <property type="match status" value="1"/>
</dbReference>
<evidence type="ECO:0000313" key="14">
    <source>
        <dbReference type="Proteomes" id="UP001165367"/>
    </source>
</evidence>
<dbReference type="SUPFAM" id="SSF51445">
    <property type="entry name" value="(Trans)glycosidases"/>
    <property type="match status" value="1"/>
</dbReference>
<evidence type="ECO:0000256" key="8">
    <source>
        <dbReference type="ARBA" id="ARBA00023295"/>
    </source>
</evidence>
<evidence type="ECO:0000256" key="4">
    <source>
        <dbReference type="ARBA" id="ARBA00011245"/>
    </source>
</evidence>
<keyword evidence="7" id="KW-0106">Calcium</keyword>
<dbReference type="Pfam" id="PF02929">
    <property type="entry name" value="Bgal_small_N"/>
    <property type="match status" value="1"/>
</dbReference>
<dbReference type="PROSITE" id="PS00608">
    <property type="entry name" value="GLYCOSYL_HYDROL_F2_2"/>
    <property type="match status" value="1"/>
</dbReference>
<dbReference type="InterPro" id="IPR017853">
    <property type="entry name" value="GH"/>
</dbReference>
<keyword evidence="11" id="KW-0732">Signal</keyword>
<comment type="catalytic activity">
    <reaction evidence="1 10">
        <text>Hydrolysis of terminal non-reducing beta-D-galactose residues in beta-D-galactosides.</text>
        <dbReference type="EC" id="3.2.1.23"/>
    </reaction>
</comment>
<dbReference type="SMART" id="SM01038">
    <property type="entry name" value="Bgal_small_N"/>
    <property type="match status" value="1"/>
</dbReference>
<dbReference type="InterPro" id="IPR008979">
    <property type="entry name" value="Galactose-bd-like_sf"/>
</dbReference>
<dbReference type="InterPro" id="IPR050347">
    <property type="entry name" value="Bact_Beta-galactosidase"/>
</dbReference>